<sequence>MVSRDTTIHIAAVVLGIVALFLIDRYTIGPETGTTPVAGFFLFYGLVLGGAHFYLAVRGEDGMIPIEARWRYIAMLTVLFGTGAVIFYGGDRTIVTISLGTIGLVVILLTVVVYVLAESIAGYRSSRSE</sequence>
<dbReference type="EMBL" id="CP045489">
    <property type="protein sequence ID" value="QFU84572.1"/>
    <property type="molecule type" value="Genomic_DNA"/>
</dbReference>
<keyword evidence="2" id="KW-0614">Plasmid</keyword>
<dbReference type="OrthoDB" id="242379at2157"/>
<evidence type="ECO:0000256" key="1">
    <source>
        <dbReference type="SAM" id="Phobius"/>
    </source>
</evidence>
<name>A0A5P9P8Y2_9EURY</name>
<proteinExistence type="predicted"/>
<protein>
    <submittedName>
        <fullName evidence="2">Uncharacterized protein</fullName>
    </submittedName>
</protein>
<dbReference type="Proteomes" id="UP000326170">
    <property type="component" value="Plasmid unnamed1"/>
</dbReference>
<evidence type="ECO:0000313" key="2">
    <source>
        <dbReference type="EMBL" id="QFU84572.1"/>
    </source>
</evidence>
<feature type="transmembrane region" description="Helical" evidence="1">
    <location>
        <begin position="94"/>
        <end position="117"/>
    </location>
</feature>
<feature type="transmembrane region" description="Helical" evidence="1">
    <location>
        <begin position="35"/>
        <end position="57"/>
    </location>
</feature>
<accession>A0A5P9P8Y2</accession>
<keyword evidence="1" id="KW-0812">Transmembrane</keyword>
<dbReference type="KEGG" id="nas:GCU68_17515"/>
<keyword evidence="1" id="KW-0472">Membrane</keyword>
<feature type="transmembrane region" description="Helical" evidence="1">
    <location>
        <begin position="7"/>
        <end position="23"/>
    </location>
</feature>
<keyword evidence="3" id="KW-1185">Reference proteome</keyword>
<feature type="transmembrane region" description="Helical" evidence="1">
    <location>
        <begin position="69"/>
        <end position="88"/>
    </location>
</feature>
<organism evidence="2 3">
    <name type="scientific">Natronorubrum aibiense</name>
    <dbReference type="NCBI Taxonomy" id="348826"/>
    <lineage>
        <taxon>Archaea</taxon>
        <taxon>Methanobacteriati</taxon>
        <taxon>Methanobacteriota</taxon>
        <taxon>Stenosarchaea group</taxon>
        <taxon>Halobacteria</taxon>
        <taxon>Halobacteriales</taxon>
        <taxon>Natrialbaceae</taxon>
        <taxon>Natronorubrum</taxon>
    </lineage>
</organism>
<gene>
    <name evidence="2" type="ORF">GCU68_17515</name>
</gene>
<geneLocation type="plasmid" evidence="2 3">
    <name>unnamed1</name>
</geneLocation>
<evidence type="ECO:0000313" key="3">
    <source>
        <dbReference type="Proteomes" id="UP000326170"/>
    </source>
</evidence>
<dbReference type="AlphaFoldDB" id="A0A5P9P8Y2"/>
<reference evidence="2 3" key="1">
    <citation type="journal article" date="2007" name="Int. J. Syst. Evol. Microbiol.">
        <title>Natronorubrum sulfidifaciens sp. nov., an extremely haloalkaliphilic archaeon isolated from Aiding salt lake in Xin-Jiang, China.</title>
        <authorList>
            <person name="Cui H.L."/>
            <person name="Tohty D."/>
            <person name="Liu H.C."/>
            <person name="Liu S.J."/>
            <person name="Oren A."/>
            <person name="Zhou P.J."/>
        </authorList>
    </citation>
    <scope>NUCLEOTIDE SEQUENCE [LARGE SCALE GENOMIC DNA]</scope>
    <source>
        <strain evidence="2 3">7-3</strain>
        <plasmid evidence="2">unnamed1</plasmid>
    </source>
</reference>
<keyword evidence="1" id="KW-1133">Transmembrane helix</keyword>